<evidence type="ECO:0000313" key="2">
    <source>
        <dbReference type="Proteomes" id="UP000255505"/>
    </source>
</evidence>
<accession>A0A375I7W5</accession>
<organism evidence="1 2">
    <name type="scientific">Cupriavidus taiwanensis</name>
    <dbReference type="NCBI Taxonomy" id="164546"/>
    <lineage>
        <taxon>Bacteria</taxon>
        <taxon>Pseudomonadati</taxon>
        <taxon>Pseudomonadota</taxon>
        <taxon>Betaproteobacteria</taxon>
        <taxon>Burkholderiales</taxon>
        <taxon>Burkholderiaceae</taxon>
        <taxon>Cupriavidus</taxon>
    </lineage>
</organism>
<evidence type="ECO:0000313" key="1">
    <source>
        <dbReference type="EMBL" id="SPK70896.1"/>
    </source>
</evidence>
<dbReference type="Proteomes" id="UP000255505">
    <property type="component" value="Chromosome I"/>
</dbReference>
<proteinExistence type="predicted"/>
<name>A0A375I7W5_9BURK</name>
<sequence length="156" mass="16523">MPSHASICGWYSSTCSLAASKLRGQARVAAVGVCGVAASPASGASASQAAISALVCFIRNDMGFSGRTLAGTMLHNRRPTRESRLARQWEQSDLKTFRIRQKKDRSAGCRAACGQCLHKPGLGRAVARSSRNAPLRRAPALRACILLCPVCGRPCP</sequence>
<dbReference type="EMBL" id="LT991976">
    <property type="protein sequence ID" value="SPK70896.1"/>
    <property type="molecule type" value="Genomic_DNA"/>
</dbReference>
<dbReference type="AlphaFoldDB" id="A0A375I7W5"/>
<protein>
    <submittedName>
        <fullName evidence="1">Uncharacterized protein</fullName>
    </submittedName>
</protein>
<gene>
    <name evidence="1" type="ORF">CT19425_30120</name>
</gene>
<reference evidence="1 2" key="1">
    <citation type="submission" date="2018-01" db="EMBL/GenBank/DDBJ databases">
        <authorList>
            <person name="Gaut B.S."/>
            <person name="Morton B.R."/>
            <person name="Clegg M.T."/>
            <person name="Duvall M.R."/>
        </authorList>
    </citation>
    <scope>NUCLEOTIDE SEQUENCE [LARGE SCALE GENOMIC DNA]</scope>
    <source>
        <strain evidence="1">Cupriavidus taiwanensis LMG 19425</strain>
    </source>
</reference>